<reference evidence="1 2" key="1">
    <citation type="submission" date="2014-09" db="EMBL/GenBank/DDBJ databases">
        <title>Draft genome sequence of an obligately methylotrophic methanogen, Methanococcoides methylutens, isolated from marine sediment.</title>
        <authorList>
            <person name="Guan Y."/>
            <person name="Ngugi D.K."/>
            <person name="Blom J."/>
            <person name="Ali S."/>
            <person name="Ferry J.G."/>
            <person name="Stingl U."/>
        </authorList>
    </citation>
    <scope>NUCLEOTIDE SEQUENCE [LARGE SCALE GENOMIC DNA]</scope>
    <source>
        <strain evidence="1 2">DSM 2657</strain>
    </source>
</reference>
<dbReference type="EMBL" id="JRHO01000014">
    <property type="protein sequence ID" value="KGK98439.1"/>
    <property type="molecule type" value="Genomic_DNA"/>
</dbReference>
<dbReference type="OrthoDB" id="146618at2157"/>
<dbReference type="Pfam" id="PF02593">
    <property type="entry name" value="DUF166"/>
    <property type="match status" value="1"/>
</dbReference>
<organism evidence="1 2">
    <name type="scientific">Methanococcoides methylutens</name>
    <dbReference type="NCBI Taxonomy" id="2226"/>
    <lineage>
        <taxon>Archaea</taxon>
        <taxon>Methanobacteriati</taxon>
        <taxon>Methanobacteriota</taxon>
        <taxon>Stenosarchaea group</taxon>
        <taxon>Methanomicrobia</taxon>
        <taxon>Methanosarcinales</taxon>
        <taxon>Methanosarcinaceae</taxon>
        <taxon>Methanococcoides</taxon>
    </lineage>
</organism>
<evidence type="ECO:0000313" key="2">
    <source>
        <dbReference type="Proteomes" id="UP000029859"/>
    </source>
</evidence>
<keyword evidence="2" id="KW-1185">Reference proteome</keyword>
<dbReference type="AlphaFoldDB" id="A0A099T0F8"/>
<name>A0A099T0F8_METMT</name>
<dbReference type="Proteomes" id="UP000029859">
    <property type="component" value="Unassembled WGS sequence"/>
</dbReference>
<evidence type="ECO:0008006" key="3">
    <source>
        <dbReference type="Google" id="ProtNLM"/>
    </source>
</evidence>
<proteinExistence type="predicted"/>
<dbReference type="RefSeq" id="WP_048195925.1">
    <property type="nucleotide sequence ID" value="NZ_CAAGSM010000004.1"/>
</dbReference>
<evidence type="ECO:0000313" key="1">
    <source>
        <dbReference type="EMBL" id="KGK98439.1"/>
    </source>
</evidence>
<dbReference type="Gene3D" id="3.40.50.720">
    <property type="entry name" value="NAD(P)-binding Rossmann-like Domain"/>
    <property type="match status" value="1"/>
</dbReference>
<gene>
    <name evidence="1" type="ORF">LI82_12130</name>
</gene>
<sequence length="225" mass="24267">MTIIGVILRGKYGSRLVETVRSKTDMEVIVAELPAYLPDFIDEPEEFFSGLDFDTKVFDADIIITYSLHPDITPQIARMAGKAGVRALIVPGGASKAPVKELEAISKEYGIFIEVDEICCNVASDPATDDFTCFFGNPVLDVEVKDGKIAKVNVIRGAPCGSTWHLAEALVGTPVEDAGPKAGLIVSQYPCRAVRGNMGGIHESSEMHKQEIEAAIKRKLASAKD</sequence>
<accession>A0A099T0F8</accession>
<comment type="caution">
    <text evidence="1">The sequence shown here is derived from an EMBL/GenBank/DDBJ whole genome shotgun (WGS) entry which is preliminary data.</text>
</comment>
<protein>
    <recommendedName>
        <fullName evidence="3">Thymidylate synthase</fullName>
    </recommendedName>
</protein>
<dbReference type="InterPro" id="IPR003745">
    <property type="entry name" value="DUF166"/>
</dbReference>